<reference evidence="2" key="2">
    <citation type="submission" date="2023-05" db="EMBL/GenBank/DDBJ databases">
        <authorList>
            <person name="Schelkunov M.I."/>
        </authorList>
    </citation>
    <scope>NUCLEOTIDE SEQUENCE</scope>
    <source>
        <strain evidence="2">Hsosn_3</strain>
        <tissue evidence="2">Leaf</tissue>
    </source>
</reference>
<comment type="caution">
    <text evidence="2">The sequence shown here is derived from an EMBL/GenBank/DDBJ whole genome shotgun (WGS) entry which is preliminary data.</text>
</comment>
<dbReference type="AlphaFoldDB" id="A0AAD8N646"/>
<gene>
    <name evidence="2" type="ORF">POM88_007290</name>
</gene>
<organism evidence="2 3">
    <name type="scientific">Heracleum sosnowskyi</name>
    <dbReference type="NCBI Taxonomy" id="360622"/>
    <lineage>
        <taxon>Eukaryota</taxon>
        <taxon>Viridiplantae</taxon>
        <taxon>Streptophyta</taxon>
        <taxon>Embryophyta</taxon>
        <taxon>Tracheophyta</taxon>
        <taxon>Spermatophyta</taxon>
        <taxon>Magnoliopsida</taxon>
        <taxon>eudicotyledons</taxon>
        <taxon>Gunneridae</taxon>
        <taxon>Pentapetalae</taxon>
        <taxon>asterids</taxon>
        <taxon>campanulids</taxon>
        <taxon>Apiales</taxon>
        <taxon>Apiaceae</taxon>
        <taxon>Apioideae</taxon>
        <taxon>apioid superclade</taxon>
        <taxon>Tordylieae</taxon>
        <taxon>Tordyliinae</taxon>
        <taxon>Heracleum</taxon>
    </lineage>
</organism>
<reference evidence="2" key="1">
    <citation type="submission" date="2023-02" db="EMBL/GenBank/DDBJ databases">
        <title>Genome of toxic invasive species Heracleum sosnowskyi carries increased number of genes despite the absence of recent whole-genome duplications.</title>
        <authorList>
            <person name="Schelkunov M."/>
            <person name="Shtratnikova V."/>
            <person name="Makarenko M."/>
            <person name="Klepikova A."/>
            <person name="Omelchenko D."/>
            <person name="Novikova G."/>
            <person name="Obukhova E."/>
            <person name="Bogdanov V."/>
            <person name="Penin A."/>
            <person name="Logacheva M."/>
        </authorList>
    </citation>
    <scope>NUCLEOTIDE SEQUENCE</scope>
    <source>
        <strain evidence="2">Hsosn_3</strain>
        <tissue evidence="2">Leaf</tissue>
    </source>
</reference>
<proteinExistence type="predicted"/>
<feature type="region of interest" description="Disordered" evidence="1">
    <location>
        <begin position="133"/>
        <end position="163"/>
    </location>
</feature>
<sequence length="302" mass="34043">MSESDFKWRPYIDSAPEAMSLTDGDREIMSAQCPLIFERVVECSFHRPARQWPMSYDQVIQHWYSRHHDLISPPTYTRTRVPACSDQYFPWYEKVTRRYIINPRIWAAQQGMQATQGHLPTAVLRSTLDVTGFPGLIDRPPPPPAPTRQRRGRTLITPPPPPLPHVTALGWDVPWPNPTVEEARERYLGPGWDGPPMPHSSHGHAFTATQDAPFSMSEASQGHGFTVVLDSPFHFSESSQGYGFTALLQSEVFQGSHSSQPTQGSHSTQTFQGYGFPGFGQSSVLGLQQYTLRHKCSYAMLF</sequence>
<evidence type="ECO:0008006" key="4">
    <source>
        <dbReference type="Google" id="ProtNLM"/>
    </source>
</evidence>
<keyword evidence="3" id="KW-1185">Reference proteome</keyword>
<dbReference type="EMBL" id="JAUIZM010000002">
    <property type="protein sequence ID" value="KAK1397427.1"/>
    <property type="molecule type" value="Genomic_DNA"/>
</dbReference>
<accession>A0AAD8N646</accession>
<dbReference type="Proteomes" id="UP001237642">
    <property type="component" value="Unassembled WGS sequence"/>
</dbReference>
<evidence type="ECO:0000256" key="1">
    <source>
        <dbReference type="SAM" id="MobiDB-lite"/>
    </source>
</evidence>
<protein>
    <recommendedName>
        <fullName evidence="4">Aminotransferase-like plant mobile domain-containing protein</fullName>
    </recommendedName>
</protein>
<evidence type="ECO:0000313" key="3">
    <source>
        <dbReference type="Proteomes" id="UP001237642"/>
    </source>
</evidence>
<evidence type="ECO:0000313" key="2">
    <source>
        <dbReference type="EMBL" id="KAK1397427.1"/>
    </source>
</evidence>
<name>A0AAD8N646_9APIA</name>